<dbReference type="VEuPathDB" id="GiardiaDB:SS50377_21844"/>
<protein>
    <submittedName>
        <fullName evidence="1">Pyridoxamine 5'-phosphate oxidase domain-containing protein</fullName>
    </submittedName>
</protein>
<dbReference type="InterPro" id="IPR012349">
    <property type="entry name" value="Split_barrel_FMN-bd"/>
</dbReference>
<dbReference type="Proteomes" id="UP000018208">
    <property type="component" value="Unassembled WGS sequence"/>
</dbReference>
<evidence type="ECO:0000313" key="3">
    <source>
        <dbReference type="Proteomes" id="UP000018208"/>
    </source>
</evidence>
<proteinExistence type="predicted"/>
<organism evidence="1">
    <name type="scientific">Spironucleus salmonicida</name>
    <dbReference type="NCBI Taxonomy" id="348837"/>
    <lineage>
        <taxon>Eukaryota</taxon>
        <taxon>Metamonada</taxon>
        <taxon>Diplomonadida</taxon>
        <taxon>Hexamitidae</taxon>
        <taxon>Hexamitinae</taxon>
        <taxon>Spironucleus</taxon>
    </lineage>
</organism>
<reference evidence="1 2" key="1">
    <citation type="journal article" date="2014" name="PLoS Genet.">
        <title>The Genome of Spironucleus salmonicida Highlights a Fish Pathogen Adapted to Fluctuating Environments.</title>
        <authorList>
            <person name="Xu F."/>
            <person name="Jerlstrom-Hultqvist J."/>
            <person name="Einarsson E."/>
            <person name="Astvaldsson A."/>
            <person name="Svard S.G."/>
            <person name="Andersson J.O."/>
        </authorList>
    </citation>
    <scope>NUCLEOTIDE SEQUENCE</scope>
    <source>
        <strain evidence="2">ATCC 50377</strain>
    </source>
</reference>
<sequence length="136" mass="15721">MQQFEELQVILLSNDSHGYLSYNDEFLPSIFPTNIQFSRILGKPIIALNKFSKTLKTIRENPKVSFFFGNIEDDWAEVSGTVSFLPFIQKNFPAFVEARKNVMCKITCDEALVIVVLDACYVKIFQHGMLREVRYD</sequence>
<dbReference type="AlphaFoldDB" id="V6LJ66"/>
<gene>
    <name evidence="1" type="ORF">SS50377_15691</name>
    <name evidence="2" type="ORF">SS50377_21844</name>
</gene>
<dbReference type="EMBL" id="AUWU02000002">
    <property type="protein sequence ID" value="KAH0576281.1"/>
    <property type="molecule type" value="Genomic_DNA"/>
</dbReference>
<accession>V6LJ66</accession>
<dbReference type="EMBL" id="KI546116">
    <property type="protein sequence ID" value="EST44388.1"/>
    <property type="molecule type" value="Genomic_DNA"/>
</dbReference>
<evidence type="ECO:0000313" key="1">
    <source>
        <dbReference type="EMBL" id="EST44388.1"/>
    </source>
</evidence>
<keyword evidence="3" id="KW-1185">Reference proteome</keyword>
<dbReference type="SUPFAM" id="SSF50475">
    <property type="entry name" value="FMN-binding split barrel"/>
    <property type="match status" value="1"/>
</dbReference>
<name>V6LJ66_9EUKA</name>
<reference evidence="2" key="2">
    <citation type="submission" date="2020-12" db="EMBL/GenBank/DDBJ databases">
        <title>New Spironucleus salmonicida genome in near-complete chromosomes.</title>
        <authorList>
            <person name="Xu F."/>
            <person name="Kurt Z."/>
            <person name="Jimenez-Gonzalez A."/>
            <person name="Astvaldsson A."/>
            <person name="Andersson J.O."/>
            <person name="Svard S.G."/>
        </authorList>
    </citation>
    <scope>NUCLEOTIDE SEQUENCE</scope>
    <source>
        <strain evidence="2">ATCC 50377</strain>
    </source>
</reference>
<evidence type="ECO:0000313" key="2">
    <source>
        <dbReference type="EMBL" id="KAH0576281.1"/>
    </source>
</evidence>
<dbReference type="Gene3D" id="2.30.110.10">
    <property type="entry name" value="Electron Transport, Fmn-binding Protein, Chain A"/>
    <property type="match status" value="1"/>
</dbReference>